<dbReference type="InterPro" id="IPR011990">
    <property type="entry name" value="TPR-like_helical_dom_sf"/>
</dbReference>
<name>A0ABT4D1T5_9CLOT</name>
<organism evidence="3 4">
    <name type="scientific">Clostridium aestuarii</name>
    <dbReference type="NCBI Taxonomy" id="338193"/>
    <lineage>
        <taxon>Bacteria</taxon>
        <taxon>Bacillati</taxon>
        <taxon>Bacillota</taxon>
        <taxon>Clostridia</taxon>
        <taxon>Eubacteriales</taxon>
        <taxon>Clostridiaceae</taxon>
        <taxon>Clostridium</taxon>
    </lineage>
</organism>
<evidence type="ECO:0000256" key="2">
    <source>
        <dbReference type="SAM" id="Phobius"/>
    </source>
</evidence>
<reference evidence="3" key="1">
    <citation type="submission" date="2022-12" db="EMBL/GenBank/DDBJ databases">
        <authorList>
            <person name="Wang J."/>
        </authorList>
    </citation>
    <scope>NUCLEOTIDE SEQUENCE</scope>
    <source>
        <strain evidence="3">HY-45-18</strain>
    </source>
</reference>
<keyword evidence="2" id="KW-0472">Membrane</keyword>
<feature type="transmembrane region" description="Helical" evidence="2">
    <location>
        <begin position="31"/>
        <end position="53"/>
    </location>
</feature>
<sequence length="189" mass="21767">MNRKIRIILLTTYALVGMFFFITKINTGGMWLIVAATLIILADIKYASISAAFRSMKKNDINKTKKLLNETYKVEWLSKSFRGYYYMILAYVQTGEGELSEAVKSYNNALKNGLRTANDEAIIYFQLAVICMAINDTELVKQHLQKAKELKPKKLLVEKIEEAEKMLKKFELGNENMLVQYLKNQGFKL</sequence>
<dbReference type="Proteomes" id="UP001078443">
    <property type="component" value="Unassembled WGS sequence"/>
</dbReference>
<feature type="transmembrane region" description="Helical" evidence="2">
    <location>
        <begin position="7"/>
        <end position="25"/>
    </location>
</feature>
<accession>A0ABT4D1T5</accession>
<keyword evidence="2" id="KW-1133">Transmembrane helix</keyword>
<dbReference type="SUPFAM" id="SSF48452">
    <property type="entry name" value="TPR-like"/>
    <property type="match status" value="1"/>
</dbReference>
<dbReference type="Gene3D" id="1.25.40.10">
    <property type="entry name" value="Tetratricopeptide repeat domain"/>
    <property type="match status" value="1"/>
</dbReference>
<dbReference type="EMBL" id="JAPQER010000006">
    <property type="protein sequence ID" value="MCY6485209.1"/>
    <property type="molecule type" value="Genomic_DNA"/>
</dbReference>
<gene>
    <name evidence="3" type="ORF">OW763_12755</name>
</gene>
<evidence type="ECO:0008006" key="5">
    <source>
        <dbReference type="Google" id="ProtNLM"/>
    </source>
</evidence>
<dbReference type="RefSeq" id="WP_268041534.1">
    <property type="nucleotide sequence ID" value="NZ_JAPQER010000006.1"/>
</dbReference>
<protein>
    <recommendedName>
        <fullName evidence="5">Tetratricopeptide repeat protein</fullName>
    </recommendedName>
</protein>
<comment type="caution">
    <text evidence="3">The sequence shown here is derived from an EMBL/GenBank/DDBJ whole genome shotgun (WGS) entry which is preliminary data.</text>
</comment>
<feature type="coiled-coil region" evidence="1">
    <location>
        <begin position="153"/>
        <end position="180"/>
    </location>
</feature>
<keyword evidence="1" id="KW-0175">Coiled coil</keyword>
<evidence type="ECO:0000313" key="4">
    <source>
        <dbReference type="Proteomes" id="UP001078443"/>
    </source>
</evidence>
<evidence type="ECO:0000313" key="3">
    <source>
        <dbReference type="EMBL" id="MCY6485209.1"/>
    </source>
</evidence>
<proteinExistence type="predicted"/>
<keyword evidence="4" id="KW-1185">Reference proteome</keyword>
<evidence type="ECO:0000256" key="1">
    <source>
        <dbReference type="SAM" id="Coils"/>
    </source>
</evidence>
<keyword evidence="2" id="KW-0812">Transmembrane</keyword>